<evidence type="ECO:0000313" key="1">
    <source>
        <dbReference type="EMBL" id="GAG75888.1"/>
    </source>
</evidence>
<dbReference type="Gene3D" id="1.20.120.1910">
    <property type="entry name" value="Cysteine-tRNA ligase, C-terminal anti-codon recognition domain"/>
    <property type="match status" value="1"/>
</dbReference>
<dbReference type="GO" id="GO:0005524">
    <property type="term" value="F:ATP binding"/>
    <property type="evidence" value="ECO:0007669"/>
    <property type="project" value="InterPro"/>
</dbReference>
<evidence type="ECO:0008006" key="2">
    <source>
        <dbReference type="Google" id="ProtNLM"/>
    </source>
</evidence>
<dbReference type="AlphaFoldDB" id="X1AUC5"/>
<dbReference type="InterPro" id="IPR009080">
    <property type="entry name" value="tRNAsynth_Ia_anticodon-bd"/>
</dbReference>
<comment type="caution">
    <text evidence="1">The sequence shown here is derived from an EMBL/GenBank/DDBJ whole genome shotgun (WGS) entry which is preliminary data.</text>
</comment>
<reference evidence="1" key="1">
    <citation type="journal article" date="2014" name="Front. Microbiol.">
        <title>High frequency of phylogenetically diverse reductive dehalogenase-homologous genes in deep subseafloor sedimentary metagenomes.</title>
        <authorList>
            <person name="Kawai M."/>
            <person name="Futagami T."/>
            <person name="Toyoda A."/>
            <person name="Takaki Y."/>
            <person name="Nishi S."/>
            <person name="Hori S."/>
            <person name="Arai W."/>
            <person name="Tsubouchi T."/>
            <person name="Morono Y."/>
            <person name="Uchiyama I."/>
            <person name="Ito T."/>
            <person name="Fujiyama A."/>
            <person name="Inagaki F."/>
            <person name="Takami H."/>
        </authorList>
    </citation>
    <scope>NUCLEOTIDE SEQUENCE</scope>
    <source>
        <strain evidence="1">Expedition CK06-06</strain>
    </source>
</reference>
<dbReference type="GO" id="GO:0004812">
    <property type="term" value="F:aminoacyl-tRNA ligase activity"/>
    <property type="evidence" value="ECO:0007669"/>
    <property type="project" value="InterPro"/>
</dbReference>
<dbReference type="EMBL" id="BART01017248">
    <property type="protein sequence ID" value="GAG75888.1"/>
    <property type="molecule type" value="Genomic_DNA"/>
</dbReference>
<dbReference type="GO" id="GO:0006418">
    <property type="term" value="P:tRNA aminoacylation for protein translation"/>
    <property type="evidence" value="ECO:0007669"/>
    <property type="project" value="InterPro"/>
</dbReference>
<gene>
    <name evidence="1" type="ORF">S01H4_32888</name>
</gene>
<protein>
    <recommendedName>
        <fullName evidence="2">Cysteine--tRNA ligase</fullName>
    </recommendedName>
</protein>
<feature type="non-terminal residue" evidence="1">
    <location>
        <position position="1"/>
    </location>
</feature>
<dbReference type="SUPFAM" id="SSF47323">
    <property type="entry name" value="Anticodon-binding domain of a subclass of class I aminoacyl-tRNA synthetases"/>
    <property type="match status" value="1"/>
</dbReference>
<organism evidence="1">
    <name type="scientific">marine sediment metagenome</name>
    <dbReference type="NCBI Taxonomy" id="412755"/>
    <lineage>
        <taxon>unclassified sequences</taxon>
        <taxon>metagenomes</taxon>
        <taxon>ecological metagenomes</taxon>
    </lineage>
</organism>
<proteinExistence type="predicted"/>
<accession>X1AUC5</accession>
<name>X1AUC5_9ZZZZ</name>
<sequence length="34" mass="4060">RRSDEIRNNLYQEGIVLEDRKEGTVWKIRGKEDG</sequence>